<evidence type="ECO:0000313" key="2">
    <source>
        <dbReference type="Proteomes" id="UP001501444"/>
    </source>
</evidence>
<dbReference type="SUPFAM" id="SSF55486">
    <property type="entry name" value="Metalloproteases ('zincins'), catalytic domain"/>
    <property type="match status" value="1"/>
</dbReference>
<dbReference type="Proteomes" id="UP001501444">
    <property type="component" value="Unassembled WGS sequence"/>
</dbReference>
<accession>A0ABP5T7K5</accession>
<dbReference type="EMBL" id="BAAARV010000025">
    <property type="protein sequence ID" value="GAA2346861.1"/>
    <property type="molecule type" value="Genomic_DNA"/>
</dbReference>
<protein>
    <submittedName>
        <fullName evidence="1">Uncharacterized protein</fullName>
    </submittedName>
</protein>
<dbReference type="Gene3D" id="3.40.390.10">
    <property type="entry name" value="Collagenase (Catalytic Domain)"/>
    <property type="match status" value="1"/>
</dbReference>
<dbReference type="InterPro" id="IPR009097">
    <property type="entry name" value="Cyclic_Pdiesterase"/>
</dbReference>
<proteinExistence type="predicted"/>
<sequence>MQIGGATVAAELTDLDRLLADATASALAAWPTLAGPLVDALADGASVAPAAVVDGLAADLTGRMLQVATSSAALVANDAAAQGIDEPSGEPDRDRIEHLAATFAGLIASGYAATAVQASLGVPLAEGPRLKAAAAGVKAAVRTALTALGSAVRGLVPTHVGAAMAAAEHEGARSVYEAHPPRYLVAAEPHDVDRCEPCTEVNGQRYETLADALEDYPTVGYRLCKGGIRCRGRLRGVWSEDPKLLTESAPAALVEASDGSVHTGAMLALIPTSQDAARLAVDGGEDPDELHCTIAYLGKADQLDAAARQALIASVTAACTGMPVVDADVFAAALFNPGGDEPCLVALLSGDLLDAVHHFLLETVALPPVGQHAPWIPHVTLRYGDDVLRLSGALAATAGRMQAGQVGPVRFDRLRIAFAGELVDIPLLPGDTAGDDDDGFDAWLADEGLVEADDHPGDGKLKRYWLGRGADRWTASPHPWTSLYRHLRKYIKNPVLLKKTVSRWYIDFFHHTPNQKHVSREAASTRPALVEVAIVESGAITDLNAGDEPLTDDELALVTALDELDADLVEVFDPAQARYPKGHPKGGQFRSMVDRIKDSISAHKRGEHPGKHPLDGYSREQLRRVARARGIDLKRGEDRDSIAQKLLDDHHGAGKAKPKKAHAAKAVAKVAPQSKPSAELSQAERLAQWRADAAKPGRVRQPGNGPTKRDVYVASWDKSIADTQAQLDKAEVSGSPAERERLRSHLNYLVGARDAVRNNKDPKLDELDGGPKFALAQQVDKSRPLAVYGDVLNFDAAGDDWAAVNLTELEKVPAHVHGTVAAHLAERETGGIWIGESGVPDLDDAHDLAGEQPRGWTAGSTWAEVGGAFRPDRRQLLIGRTANSVHRGGHTATHEFGHALDRALGNPSHGAEWGAIHQEALRGTYLSPYYRQEGGAGEQEFFAEAVSSWASARQFPPGSAQRSTVFMAQLQVPPGLADRIDAYFERLLGGS</sequence>
<dbReference type="InterPro" id="IPR024079">
    <property type="entry name" value="MetalloPept_cat_dom_sf"/>
</dbReference>
<evidence type="ECO:0000313" key="1">
    <source>
        <dbReference type="EMBL" id="GAA2346861.1"/>
    </source>
</evidence>
<name>A0ABP5T7K5_9ACTN</name>
<keyword evidence="2" id="KW-1185">Reference proteome</keyword>
<organism evidence="1 2">
    <name type="scientific">Dactylosporangium salmoneum</name>
    <dbReference type="NCBI Taxonomy" id="53361"/>
    <lineage>
        <taxon>Bacteria</taxon>
        <taxon>Bacillati</taxon>
        <taxon>Actinomycetota</taxon>
        <taxon>Actinomycetes</taxon>
        <taxon>Micromonosporales</taxon>
        <taxon>Micromonosporaceae</taxon>
        <taxon>Dactylosporangium</taxon>
    </lineage>
</organism>
<dbReference type="SUPFAM" id="SSF55144">
    <property type="entry name" value="LigT-like"/>
    <property type="match status" value="1"/>
</dbReference>
<reference evidence="2" key="1">
    <citation type="journal article" date="2019" name="Int. J. Syst. Evol. Microbiol.">
        <title>The Global Catalogue of Microorganisms (GCM) 10K type strain sequencing project: providing services to taxonomists for standard genome sequencing and annotation.</title>
        <authorList>
            <consortium name="The Broad Institute Genomics Platform"/>
            <consortium name="The Broad Institute Genome Sequencing Center for Infectious Disease"/>
            <person name="Wu L."/>
            <person name="Ma J."/>
        </authorList>
    </citation>
    <scope>NUCLEOTIDE SEQUENCE [LARGE SCALE GENOMIC DNA]</scope>
    <source>
        <strain evidence="2">JCM 3272</strain>
    </source>
</reference>
<gene>
    <name evidence="1" type="ORF">GCM10010170_033920</name>
</gene>
<comment type="caution">
    <text evidence="1">The sequence shown here is derived from an EMBL/GenBank/DDBJ whole genome shotgun (WGS) entry which is preliminary data.</text>
</comment>